<protein>
    <submittedName>
        <fullName evidence="2">Hypothetical_protein</fullName>
    </submittedName>
</protein>
<evidence type="ECO:0000313" key="3">
    <source>
        <dbReference type="Proteomes" id="UP001642409"/>
    </source>
</evidence>
<keyword evidence="3" id="KW-1185">Reference proteome</keyword>
<accession>A0ABP1GHJ3</accession>
<evidence type="ECO:0000313" key="2">
    <source>
        <dbReference type="EMBL" id="CAL5970124.1"/>
    </source>
</evidence>
<name>A0ABP1GHJ3_9EUKA</name>
<organism evidence="2 3">
    <name type="scientific">Hexamita inflata</name>
    <dbReference type="NCBI Taxonomy" id="28002"/>
    <lineage>
        <taxon>Eukaryota</taxon>
        <taxon>Metamonada</taxon>
        <taxon>Diplomonadida</taxon>
        <taxon>Hexamitidae</taxon>
        <taxon>Hexamitinae</taxon>
        <taxon>Hexamita</taxon>
    </lineage>
</organism>
<proteinExistence type="predicted"/>
<feature type="region of interest" description="Disordered" evidence="1">
    <location>
        <begin position="1"/>
        <end position="53"/>
    </location>
</feature>
<evidence type="ECO:0000256" key="1">
    <source>
        <dbReference type="SAM" id="MobiDB-lite"/>
    </source>
</evidence>
<gene>
    <name evidence="2" type="ORF">HINF_LOCUS64</name>
</gene>
<feature type="compositionally biased region" description="Basic residues" evidence="1">
    <location>
        <begin position="1"/>
        <end position="10"/>
    </location>
</feature>
<dbReference type="EMBL" id="CAXDID020000001">
    <property type="protein sequence ID" value="CAL5970124.1"/>
    <property type="molecule type" value="Genomic_DNA"/>
</dbReference>
<comment type="caution">
    <text evidence="2">The sequence shown here is derived from an EMBL/GenBank/DDBJ whole genome shotgun (WGS) entry which is preliminary data.</text>
</comment>
<reference evidence="2 3" key="1">
    <citation type="submission" date="2024-07" db="EMBL/GenBank/DDBJ databases">
        <authorList>
            <person name="Akdeniz Z."/>
        </authorList>
    </citation>
    <scope>NUCLEOTIDE SEQUENCE [LARGE SCALE GENOMIC DNA]</scope>
</reference>
<feature type="compositionally biased region" description="Low complexity" evidence="1">
    <location>
        <begin position="32"/>
        <end position="48"/>
    </location>
</feature>
<dbReference type="Proteomes" id="UP001642409">
    <property type="component" value="Unassembled WGS sequence"/>
</dbReference>
<sequence length="129" mass="14902">MSCTIKKKQKVTLEPQTDKRNQHNQQKTTMFQNSPPIQPIQPNANRNNGTTVEIGNNSSHYQMNSCNSTNMSKYLFWDESAKQDVNIMEIIPTENGDRYIQTIQIAVKDSQKTVPDDDELFQYIFNDGR</sequence>